<feature type="compositionally biased region" description="Low complexity" evidence="1">
    <location>
        <begin position="1148"/>
        <end position="1159"/>
    </location>
</feature>
<dbReference type="GO" id="GO:0000917">
    <property type="term" value="P:division septum assembly"/>
    <property type="evidence" value="ECO:0007669"/>
    <property type="project" value="TreeGrafter"/>
</dbReference>
<evidence type="ECO:0000313" key="3">
    <source>
        <dbReference type="Proteomes" id="UP000237144"/>
    </source>
</evidence>
<feature type="compositionally biased region" description="Pro residues" evidence="1">
    <location>
        <begin position="30"/>
        <end position="41"/>
    </location>
</feature>
<feature type="compositionally biased region" description="Basic and acidic residues" evidence="1">
    <location>
        <begin position="1042"/>
        <end position="1057"/>
    </location>
</feature>
<keyword evidence="3" id="KW-1185">Reference proteome</keyword>
<dbReference type="PANTHER" id="PTHR36419:SF1">
    <property type="entry name" value="RHO1 GEF LOCALIZING PROTEIN 1"/>
    <property type="match status" value="1"/>
</dbReference>
<feature type="region of interest" description="Disordered" evidence="1">
    <location>
        <begin position="1"/>
        <end position="53"/>
    </location>
</feature>
<dbReference type="AlphaFoldDB" id="A0A2S5B489"/>
<feature type="compositionally biased region" description="Polar residues" evidence="1">
    <location>
        <begin position="1"/>
        <end position="13"/>
    </location>
</feature>
<dbReference type="EMBL" id="PJQD01000076">
    <property type="protein sequence ID" value="POY71587.1"/>
    <property type="molecule type" value="Genomic_DNA"/>
</dbReference>
<evidence type="ECO:0000313" key="2">
    <source>
        <dbReference type="EMBL" id="POY71587.1"/>
    </source>
</evidence>
<dbReference type="OrthoDB" id="4001642at2759"/>
<gene>
    <name evidence="2" type="ORF">BMF94_5372</name>
</gene>
<evidence type="ECO:0008006" key="4">
    <source>
        <dbReference type="Google" id="ProtNLM"/>
    </source>
</evidence>
<feature type="region of interest" description="Disordered" evidence="1">
    <location>
        <begin position="904"/>
        <end position="926"/>
    </location>
</feature>
<proteinExistence type="predicted"/>
<feature type="compositionally biased region" description="Basic and acidic residues" evidence="1">
    <location>
        <begin position="572"/>
        <end position="582"/>
    </location>
</feature>
<dbReference type="PANTHER" id="PTHR36419">
    <property type="entry name" value="ARRESTIN FAMILY PROTEIN 1"/>
    <property type="match status" value="1"/>
</dbReference>
<dbReference type="InterPro" id="IPR053060">
    <property type="entry name" value="Cytokinesis_Signaling_Reg"/>
</dbReference>
<feature type="compositionally biased region" description="Low complexity" evidence="1">
    <location>
        <begin position="1058"/>
        <end position="1067"/>
    </location>
</feature>
<organism evidence="2 3">
    <name type="scientific">Rhodotorula taiwanensis</name>
    <dbReference type="NCBI Taxonomy" id="741276"/>
    <lineage>
        <taxon>Eukaryota</taxon>
        <taxon>Fungi</taxon>
        <taxon>Dikarya</taxon>
        <taxon>Basidiomycota</taxon>
        <taxon>Pucciniomycotina</taxon>
        <taxon>Microbotryomycetes</taxon>
        <taxon>Sporidiobolales</taxon>
        <taxon>Sporidiobolaceae</taxon>
        <taxon>Rhodotorula</taxon>
    </lineage>
</organism>
<feature type="region of interest" description="Disordered" evidence="1">
    <location>
        <begin position="490"/>
        <end position="517"/>
    </location>
</feature>
<dbReference type="GO" id="GO:0000935">
    <property type="term" value="C:division septum"/>
    <property type="evidence" value="ECO:0007669"/>
    <property type="project" value="TreeGrafter"/>
</dbReference>
<feature type="region of interest" description="Disordered" evidence="1">
    <location>
        <begin position="759"/>
        <end position="861"/>
    </location>
</feature>
<feature type="region of interest" description="Disordered" evidence="1">
    <location>
        <begin position="556"/>
        <end position="591"/>
    </location>
</feature>
<name>A0A2S5B489_9BASI</name>
<dbReference type="Proteomes" id="UP000237144">
    <property type="component" value="Unassembled WGS sequence"/>
</dbReference>
<sequence>MTTSKSGDSNQLRITLRPPPHRDYLQGYPGIPPTHDPPNQDPPTHDPKTDPLVTLPRLERTRAALTGTVEVRGPTRAKWLSVELEKIEVVPPQQQERTPKNREGDPKYVELIGTGPSKLWEAGHAGATNGLRPVLSISTSGLYHPPPAARKKGLRGVFSRVPKDTLPDEHELDSDGYEVIPEGSYPFSIPLPEGLPPTLELDVYGKGISYQIVASLAVKPKKNRLKSSTSTVCTASASIYLHKADLLLSWPAYAPLLPLPLPAGLPWRQTADKPTTGETREATLTLKERDTGETTPKGEVWIKATREMAAFGPGDEVRLYVQIGWGGERPLRLTRIDAVLSETLTYRYPSDANATYLVRAKPKISTLFYETTSVSREPDHDPNGFALLYQHEPLAYGLQGTVPIDWRKMTVRTAKVGLRQVFTALNHETYAPDTQHIDISYHLKVRAMLEGGDEISIDHWPVVVANIPTRTAIGIIREIGWVDGLCDRPGVAQTEQGPVTAPSDREETPIHEPPNRVPFHVTNPSAAEDEPSPMAGFVPSTRAEEEKLRYYEQATRTRDALQSSLHAASTKSDPRMSYDDARSSTIAPESPSLAAQVQHATLATMSRSHLQPLERSMTTVAWSGSDTGATPPPASTPAAATVLGRSLTVAEAEKARLFDDARETARLRQDEARQIAESQPLADFQAAQDAFEQRLVAEAEQERRLEEERLKSQFEAAERARIAAEEEQWRREEEARRAQALAELDEKKRRAEQALADELRRFEEQRRQEDRQRAEELEARRREDDLKRQRADEMRRLDEERERAEETRRHEARLAEMRAREAEEARRRQQENESRRRQQEDEARRRQQEDEVRRQAELQAREEEELLFARQREAPRAEEASELEQLRAAQRRLLEEREELMRALAAQQRPPATSTAPVHSPQPISPPVRAPSVVSFAPSMSAANATAEAYAQAIAASSASSGMSDEKAEYLRQLRQRTSIAVPNANGPAYPTMQPSRLTRHDTLTSTSVVSTLPPMSAVSSAPPPPPTPPTVQTAQTPYKTAAEEKEEAAARQRAHDAAAAAATAAASVPGPSTDEDLPPSYPVPGGSASSQRPNASEEKAELESSSDYAAKAAIDANQASPAPTTIGPAYPTTLRQNGTAPPPAAMPTPASASVSASEESAHNDQRDPAISAGKRAASPSFGGIATVASGPVAYAPEPPRQAAAYELAPSQYGSFGLGSFPGYESMSEHIERHA</sequence>
<feature type="compositionally biased region" description="Basic and acidic residues" evidence="1">
    <location>
        <begin position="503"/>
        <end position="514"/>
    </location>
</feature>
<reference evidence="2 3" key="1">
    <citation type="journal article" date="2018" name="Front. Microbiol.">
        <title>Prospects for Fungal Bioremediation of Acidic Radioactive Waste Sites: Characterization and Genome Sequence of Rhodotorula taiwanensis MD1149.</title>
        <authorList>
            <person name="Tkavc R."/>
            <person name="Matrosova V.Y."/>
            <person name="Grichenko O.E."/>
            <person name="Gostincar C."/>
            <person name="Volpe R.P."/>
            <person name="Klimenkova P."/>
            <person name="Gaidamakova E.K."/>
            <person name="Zhou C.E."/>
            <person name="Stewart B.J."/>
            <person name="Lyman M.G."/>
            <person name="Malfatti S.A."/>
            <person name="Rubinfeld B."/>
            <person name="Courtot M."/>
            <person name="Singh J."/>
            <person name="Dalgard C.L."/>
            <person name="Hamilton T."/>
            <person name="Frey K.G."/>
            <person name="Gunde-Cimerman N."/>
            <person name="Dugan L."/>
            <person name="Daly M.J."/>
        </authorList>
    </citation>
    <scope>NUCLEOTIDE SEQUENCE [LARGE SCALE GENOMIC DNA]</scope>
    <source>
        <strain evidence="2 3">MD1149</strain>
    </source>
</reference>
<protein>
    <recommendedName>
        <fullName evidence="4">Arrestin C-terminal-like domain-containing protein</fullName>
    </recommendedName>
</protein>
<accession>A0A2S5B489</accession>
<feature type="compositionally biased region" description="Polar residues" evidence="1">
    <location>
        <begin position="560"/>
        <end position="571"/>
    </location>
</feature>
<comment type="caution">
    <text evidence="2">The sequence shown here is derived from an EMBL/GenBank/DDBJ whole genome shotgun (WGS) entry which is preliminary data.</text>
</comment>
<feature type="region of interest" description="Disordered" evidence="1">
    <location>
        <begin position="1014"/>
        <end position="1183"/>
    </location>
</feature>
<evidence type="ECO:0000256" key="1">
    <source>
        <dbReference type="SAM" id="MobiDB-lite"/>
    </source>
</evidence>